<evidence type="ECO:0000313" key="2">
    <source>
        <dbReference type="EMBL" id="EYC31749.1"/>
    </source>
</evidence>
<evidence type="ECO:0000256" key="1">
    <source>
        <dbReference type="SAM" id="MobiDB-lite"/>
    </source>
</evidence>
<organism evidence="2 3">
    <name type="scientific">Ancylostoma ceylanicum</name>
    <dbReference type="NCBI Taxonomy" id="53326"/>
    <lineage>
        <taxon>Eukaryota</taxon>
        <taxon>Metazoa</taxon>
        <taxon>Ecdysozoa</taxon>
        <taxon>Nematoda</taxon>
        <taxon>Chromadorea</taxon>
        <taxon>Rhabditida</taxon>
        <taxon>Rhabditina</taxon>
        <taxon>Rhabditomorpha</taxon>
        <taxon>Strongyloidea</taxon>
        <taxon>Ancylostomatidae</taxon>
        <taxon>Ancylostomatinae</taxon>
        <taxon>Ancylostoma</taxon>
    </lineage>
</organism>
<reference evidence="3" key="1">
    <citation type="journal article" date="2015" name="Nat. Genet.">
        <title>The genome and transcriptome of the zoonotic hookworm Ancylostoma ceylanicum identify infection-specific gene families.</title>
        <authorList>
            <person name="Schwarz E.M."/>
            <person name="Hu Y."/>
            <person name="Antoshechkin I."/>
            <person name="Miller M.M."/>
            <person name="Sternberg P.W."/>
            <person name="Aroian R.V."/>
        </authorList>
    </citation>
    <scope>NUCLEOTIDE SEQUENCE</scope>
    <source>
        <strain evidence="3">HY135</strain>
    </source>
</reference>
<sequence>MHLKTVLRFPKSPPGFNSNMLVFHSSCAALFTRAAIDGGDSSAPSKSTRRDRATRAGIPSRTTNYGVFLTIGHCSDDSIVSGAVAPRSFRGR</sequence>
<dbReference type="AlphaFoldDB" id="A0A016VVW6"/>
<accession>A0A016VVW6</accession>
<gene>
    <name evidence="2" type="primary">Acey_s0003.g1214</name>
    <name evidence="2" type="ORF">Y032_0003g1214</name>
</gene>
<dbReference type="Proteomes" id="UP000024635">
    <property type="component" value="Unassembled WGS sequence"/>
</dbReference>
<comment type="caution">
    <text evidence="2">The sequence shown here is derived from an EMBL/GenBank/DDBJ whole genome shotgun (WGS) entry which is preliminary data.</text>
</comment>
<proteinExistence type="predicted"/>
<name>A0A016VVW6_9BILA</name>
<evidence type="ECO:0000313" key="3">
    <source>
        <dbReference type="Proteomes" id="UP000024635"/>
    </source>
</evidence>
<feature type="region of interest" description="Disordered" evidence="1">
    <location>
        <begin position="37"/>
        <end position="58"/>
    </location>
</feature>
<keyword evidence="3" id="KW-1185">Reference proteome</keyword>
<protein>
    <submittedName>
        <fullName evidence="2">Uncharacterized protein</fullName>
    </submittedName>
</protein>
<dbReference type="EMBL" id="JARK01001339">
    <property type="protein sequence ID" value="EYC31749.1"/>
    <property type="molecule type" value="Genomic_DNA"/>
</dbReference>